<feature type="domain" description="DNA2/NAM7 helicase helicase" evidence="2">
    <location>
        <begin position="1555"/>
        <end position="1602"/>
    </location>
</feature>
<accession>A0A344UHV4</accession>
<evidence type="ECO:0008006" key="7">
    <source>
        <dbReference type="Google" id="ProtNLM"/>
    </source>
</evidence>
<reference evidence="5 6" key="1">
    <citation type="submission" date="2018-05" db="EMBL/GenBank/DDBJ databases">
        <title>Genome sequencing, assembly and analysis of the novel insecticidal bacterium, Chromobacterium phragmitis.</title>
        <authorList>
            <person name="Sparks M.E."/>
            <person name="Blackburn M.B."/>
            <person name="Gundersen-Rindal D.E."/>
        </authorList>
    </citation>
    <scope>NUCLEOTIDE SEQUENCE [LARGE SCALE GENOMIC DNA]</scope>
    <source>
        <strain evidence="5">IIBBL 274-1</strain>
    </source>
</reference>
<dbReference type="PANTHER" id="PTHR10887">
    <property type="entry name" value="DNA2/NAM7 HELICASE FAMILY"/>
    <property type="match status" value="1"/>
</dbReference>
<dbReference type="InterPro" id="IPR049468">
    <property type="entry name" value="Restrct_endonuc-II-like_dom"/>
</dbReference>
<dbReference type="SUPFAM" id="SSF52980">
    <property type="entry name" value="Restriction endonuclease-like"/>
    <property type="match status" value="1"/>
</dbReference>
<evidence type="ECO:0000259" key="4">
    <source>
        <dbReference type="Pfam" id="PF18741"/>
    </source>
</evidence>
<dbReference type="Pfam" id="PF13195">
    <property type="entry name" value="DUF4011"/>
    <property type="match status" value="1"/>
</dbReference>
<dbReference type="InterPro" id="IPR041677">
    <property type="entry name" value="DNA2/NAM7_AAA_11"/>
</dbReference>
<dbReference type="EMBL" id="CP029554">
    <property type="protein sequence ID" value="AXE34852.1"/>
    <property type="molecule type" value="Genomic_DNA"/>
</dbReference>
<dbReference type="Gene3D" id="3.40.960.10">
    <property type="entry name" value="VSR Endonuclease"/>
    <property type="match status" value="1"/>
</dbReference>
<gene>
    <name evidence="5" type="ORF">DK843_11435</name>
</gene>
<dbReference type="Gene3D" id="3.40.50.300">
    <property type="entry name" value="P-loop containing nucleotide triphosphate hydrolases"/>
    <property type="match status" value="3"/>
</dbReference>
<feature type="domain" description="Restriction endonuclease type II-like" evidence="4">
    <location>
        <begin position="1868"/>
        <end position="1967"/>
    </location>
</feature>
<dbReference type="Pfam" id="PF13087">
    <property type="entry name" value="AAA_12"/>
    <property type="match status" value="1"/>
</dbReference>
<dbReference type="Pfam" id="PF01272">
    <property type="entry name" value="GreA_GreB"/>
    <property type="match status" value="1"/>
</dbReference>
<dbReference type="PANTHER" id="PTHR10887:SF495">
    <property type="entry name" value="HELICASE SENATAXIN ISOFORM X1-RELATED"/>
    <property type="match status" value="1"/>
</dbReference>
<dbReference type="RefSeq" id="WP_114073308.1">
    <property type="nucleotide sequence ID" value="NZ_CP029554.1"/>
</dbReference>
<dbReference type="InterPro" id="IPR027417">
    <property type="entry name" value="P-loop_NTPase"/>
</dbReference>
<dbReference type="InterPro" id="IPR041679">
    <property type="entry name" value="DNA2/NAM7-like_C"/>
</dbReference>
<evidence type="ECO:0000259" key="3">
    <source>
        <dbReference type="Pfam" id="PF13087"/>
    </source>
</evidence>
<feature type="domain" description="Transcription elongation factor GreA/GreB C-terminal" evidence="1">
    <location>
        <begin position="2023"/>
        <end position="2094"/>
    </location>
</feature>
<dbReference type="GO" id="GO:0003677">
    <property type="term" value="F:DNA binding"/>
    <property type="evidence" value="ECO:0007669"/>
    <property type="project" value="InterPro"/>
</dbReference>
<dbReference type="InterPro" id="IPR001437">
    <property type="entry name" value="Tscrpt_elong_fac_GreA/B_C"/>
</dbReference>
<dbReference type="FunFam" id="3.40.960.10:FF:000002">
    <property type="entry name" value="DNA helicase related protein"/>
    <property type="match status" value="1"/>
</dbReference>
<dbReference type="Pfam" id="PF18741">
    <property type="entry name" value="MTES_1575"/>
    <property type="match status" value="1"/>
</dbReference>
<dbReference type="SUPFAM" id="SSF54534">
    <property type="entry name" value="FKBP-like"/>
    <property type="match status" value="1"/>
</dbReference>
<proteinExistence type="predicted"/>
<dbReference type="InterPro" id="IPR025103">
    <property type="entry name" value="DUF4011"/>
</dbReference>
<name>A0A344UHV4_9NEIS</name>
<dbReference type="SUPFAM" id="SSF52540">
    <property type="entry name" value="P-loop containing nucleoside triphosphate hydrolases"/>
    <property type="match status" value="2"/>
</dbReference>
<feature type="domain" description="DNA2/NAM7 helicase-like C-terminal" evidence="3">
    <location>
        <begin position="1634"/>
        <end position="1818"/>
    </location>
</feature>
<evidence type="ECO:0000313" key="5">
    <source>
        <dbReference type="EMBL" id="AXE34852.1"/>
    </source>
</evidence>
<dbReference type="InterPro" id="IPR045055">
    <property type="entry name" value="DNA2/NAM7-like"/>
</dbReference>
<dbReference type="GO" id="GO:0004386">
    <property type="term" value="F:helicase activity"/>
    <property type="evidence" value="ECO:0007669"/>
    <property type="project" value="InterPro"/>
</dbReference>
<evidence type="ECO:0000259" key="2">
    <source>
        <dbReference type="Pfam" id="PF13086"/>
    </source>
</evidence>
<dbReference type="InterPro" id="IPR047187">
    <property type="entry name" value="SF1_C_Upf1"/>
</dbReference>
<sequence length="2101" mass="230589">MENEQQAGEYQANDADALVGELFSGGITVEEAIERLRNRLLDLSARNRLLNYRYPKGRCIQIADKPSINLVFDRLYVDGKGVPFKYVPEPSPDDYEGKRPEARHWAPRVGIDTSFDFPPNTSGSNGHRLHGIQTLLYPAELERQLRKIAGEAKTAIEETGTNMLFLVFGFLEFYDSEDSEKSMLAPLLSLPVTLVRGDIDKETRTYQYTVQHNGEELTENHTLREKLRRDFMLSIPEFGEEDEPETYFSRIEQAVRTKRRWKVRRQITLGMFSFGKLAIWADLDTKKNQGLPAHELIRSVFSGGSSEGDSALHAEDYKIDERPEASQPLIYDADSSQHSAIIDVLCGKNLVINGPPGTGKSQTITNVIASAISKGKKVLFVSEKLAALEVVRHRLNHAGLGHFCLELHSHKTQKKKFLEDIQARIEERFPAPSQFQAKLAILQRQKAELARYAELMGSRVGNALGLTVNELFWAAERRRQELGDLSAQINAIGFPDASRWTHDEIESKKSRLAGLAEIYDSNGCYGARHPWWGFRPSPLAPSDDETIARSLAKALQWACDADDAANEAVVYFGLKEQPDAVSAAKARGALDGAPPVPAGLVTGLLERLFDQDADPKGLRSSRLLSDLAGGVTRSRGLFASAARHLADGCRLSKEEMAEARMVSEKRQLSAPLLSADIGTALESVAALERAIEAFESAARAAVPRYEPLGHSALSEFVSRFDDAFVAGLSPFTGASVASRAAAVSSVVEGLGSAMESVSEIAARRGLSFDSTPDAVARLADPDGLVGLAKGVSVDQGVLADARSFAAFALGDKPVDEISRLRSLLEKRLSDWRDALGRCRGAAERCGLGFDSSMASISELAALAQVSVDAPSDLLEYRNPSFAHPRTAELIDKTRSALAAEKEGRSAFGGIFYLDALPPTAELKAAITSLRSKDGLFAFFDGEWRKSKRLHAGLSREKRKLNARERSEELTGLASWIEAKESFLADHEIKSAFGGLFRGLETDPDMAARLYGWYQQSKTRLATCPGLSDKVDLSSIGADRLAELASKAETIRADAETLSGAEAAVRDVFEADMAGFHDAMGKGWDSAIGVLEKAVESLGTVSGFFSARADSRLAPREVLRLMEAKADLSEAVGALSALLDGEVAIRRAGGDELGALATLAGGPWDGALKEISEKAAGAASVAEMAAAFGGTDAPLALALSFAKAKLMLDSAWESVASPAVWNRFQNWLGLANAAREDSAAARGILEKFSGIARERVSACQVFAADTEESEAEGILSRFSESPDVRSLLGEVFSGVETDLDGLATTHAWGARICALDLPVQVKRKLLSRTAAEVLETATRLFGRIDAGCRGARETMEGLSSFGTFSWDDWQGTARRIPGRDLPEEIAARLYVPAGNPEAVLPWSKYLSLRMLAREEGLGDFVVALEEGKLPSHALAPAFELAAYQSIGRSVYQAFPELSRFNGTSHEKTRDAYRALDAEIVALTGKDFASQIERKTKAPEGQRGSTVGEYTEMHLLRREINKQRRHIPIRQLVKRAGRALQELKPCFMMGPLSVAQYLEQGALRFDLVVMDEASQLRPEEALGAIARGTQLVVVGDPKQLPPTSFFDRMLGAGDDEDEDEAPAAITGIESILDICQQLFTPVRSLRWHYRSHHESLIAFSNHHFYKNLVVFPSPYAKNPGLGVKYRHVRGGVYKDRQNISEAQRIVDAVLEHMLKRPDESLGVVTLNQAQRELIEELLDKKLKTFAEGAEFMSRWEAEGWPFFVKNLENVQGDERDVIFISTTFGKAVGTDKVRQNFGPISRPDGWRRLNVLFTRAKRRIELFTSMSPEDIVVDEKTPLGTKALRDYLDFAKRGVLVTTDEGEREPDSDFEVSVANVITSMGYEVKPQLGVAGFFIDMAVRNPDRPGEFLAGIECDGATYHSGFSVRDRDRIRQEILEALGWKGRIYRIWSTDWFYNPRQEMERLRSFLEERRRLSSLEECPADEEEDVFLEETDPGKGAAAEAEAAELAEEIAESSGGTEDLFVEVGDCVTYCPVDDPADRHSILIVDSESNVKMGLVNENAPLALALLGLSPGDEGVLEVPGGRNRVLQVLKVQRQEGLIT</sequence>
<dbReference type="InterPro" id="IPR036953">
    <property type="entry name" value="GreA/GreB_C_sf"/>
</dbReference>
<dbReference type="Pfam" id="PF13086">
    <property type="entry name" value="AAA_11"/>
    <property type="match status" value="1"/>
</dbReference>
<dbReference type="CDD" id="cd18808">
    <property type="entry name" value="SF1_C_Upf1"/>
    <property type="match status" value="1"/>
</dbReference>
<evidence type="ECO:0000313" key="6">
    <source>
        <dbReference type="Proteomes" id="UP000252038"/>
    </source>
</evidence>
<evidence type="ECO:0000259" key="1">
    <source>
        <dbReference type="Pfam" id="PF01272"/>
    </source>
</evidence>
<dbReference type="Gene3D" id="3.10.50.30">
    <property type="entry name" value="Transcription elongation factor, GreA/GreB, C-terminal domain"/>
    <property type="match status" value="1"/>
</dbReference>
<dbReference type="GO" id="GO:0032784">
    <property type="term" value="P:regulation of DNA-templated transcription elongation"/>
    <property type="evidence" value="ECO:0007669"/>
    <property type="project" value="InterPro"/>
</dbReference>
<dbReference type="KEGG" id="chrb:DK843_11435"/>
<dbReference type="Proteomes" id="UP000252038">
    <property type="component" value="Chromosome"/>
</dbReference>
<dbReference type="InterPro" id="IPR011335">
    <property type="entry name" value="Restrct_endonuc-II-like"/>
</dbReference>
<organism evidence="5 6">
    <name type="scientific">Chromobacterium phragmitis</name>
    <dbReference type="NCBI Taxonomy" id="2202141"/>
    <lineage>
        <taxon>Bacteria</taxon>
        <taxon>Pseudomonadati</taxon>
        <taxon>Pseudomonadota</taxon>
        <taxon>Betaproteobacteria</taxon>
        <taxon>Neisseriales</taxon>
        <taxon>Chromobacteriaceae</taxon>
        <taxon>Chromobacterium</taxon>
    </lineage>
</organism>
<protein>
    <recommendedName>
        <fullName evidence="7">RAP domain-containing protein</fullName>
    </recommendedName>
</protein>